<dbReference type="Proteomes" id="UP001172102">
    <property type="component" value="Unassembled WGS sequence"/>
</dbReference>
<name>A0AA39ZSD3_9PEZI</name>
<comment type="caution">
    <text evidence="1">The sequence shown here is derived from an EMBL/GenBank/DDBJ whole genome shotgun (WGS) entry which is preliminary data.</text>
</comment>
<dbReference type="AlphaFoldDB" id="A0AA39ZSD3"/>
<keyword evidence="2" id="KW-1185">Reference proteome</keyword>
<accession>A0AA39ZSD3</accession>
<evidence type="ECO:0000313" key="2">
    <source>
        <dbReference type="Proteomes" id="UP001172102"/>
    </source>
</evidence>
<organism evidence="1 2">
    <name type="scientific">Lasiosphaeris hirsuta</name>
    <dbReference type="NCBI Taxonomy" id="260670"/>
    <lineage>
        <taxon>Eukaryota</taxon>
        <taxon>Fungi</taxon>
        <taxon>Dikarya</taxon>
        <taxon>Ascomycota</taxon>
        <taxon>Pezizomycotina</taxon>
        <taxon>Sordariomycetes</taxon>
        <taxon>Sordariomycetidae</taxon>
        <taxon>Sordariales</taxon>
        <taxon>Lasiosphaeriaceae</taxon>
        <taxon>Lasiosphaeris</taxon>
    </lineage>
</organism>
<reference evidence="1" key="1">
    <citation type="submission" date="2023-06" db="EMBL/GenBank/DDBJ databases">
        <title>Genome-scale phylogeny and comparative genomics of the fungal order Sordariales.</title>
        <authorList>
            <consortium name="Lawrence Berkeley National Laboratory"/>
            <person name="Hensen N."/>
            <person name="Bonometti L."/>
            <person name="Westerberg I."/>
            <person name="Brannstrom I.O."/>
            <person name="Guillou S."/>
            <person name="Cros-Aarteil S."/>
            <person name="Calhoun S."/>
            <person name="Haridas S."/>
            <person name="Kuo A."/>
            <person name="Mondo S."/>
            <person name="Pangilinan J."/>
            <person name="Riley R."/>
            <person name="Labutti K."/>
            <person name="Andreopoulos B."/>
            <person name="Lipzen A."/>
            <person name="Chen C."/>
            <person name="Yanf M."/>
            <person name="Daum C."/>
            <person name="Ng V."/>
            <person name="Clum A."/>
            <person name="Steindorff A."/>
            <person name="Ohm R."/>
            <person name="Martin F."/>
            <person name="Silar P."/>
            <person name="Natvig D."/>
            <person name="Lalanne C."/>
            <person name="Gautier V."/>
            <person name="Ament-Velasquez S.L."/>
            <person name="Kruys A."/>
            <person name="Hutchinson M.I."/>
            <person name="Powell A.J."/>
            <person name="Barry K."/>
            <person name="Miller A.N."/>
            <person name="Grigoriev I.V."/>
            <person name="Debuchy R."/>
            <person name="Gladieux P."/>
            <person name="Thoren M.H."/>
            <person name="Johannesson H."/>
        </authorList>
    </citation>
    <scope>NUCLEOTIDE SEQUENCE</scope>
    <source>
        <strain evidence="1">SMH4607-1</strain>
    </source>
</reference>
<evidence type="ECO:0000313" key="1">
    <source>
        <dbReference type="EMBL" id="KAK0702748.1"/>
    </source>
</evidence>
<protein>
    <submittedName>
        <fullName evidence="1">Uncharacterized protein</fullName>
    </submittedName>
</protein>
<dbReference type="EMBL" id="JAUKUA010000008">
    <property type="protein sequence ID" value="KAK0702748.1"/>
    <property type="molecule type" value="Genomic_DNA"/>
</dbReference>
<proteinExistence type="predicted"/>
<sequence length="431" mass="47935">MAAQTRVLSLESDMAAVVRGAANKRGFASISRASYSSSSSSSSSNDQDTVDIPEVLNSRETLEFCGLNTEVSDLIFESWERLQQTQGPGQPGHGNSIATEAKHYVRRMAELEGDAWRPDHDWRRALTAMGASQRLSDAILHSNYASLRNTASASYWILDTIDLAWEFLEGLDKRIRKKQADTAGRDLVTPSPSIPPRPAMRNQSGLLGAYQEPSVFRFATMSAIPSTVEGRTVLYKGGSMTRLIKLFKDEDGSLNITQLFSSPPTDFHRLRDDLLYLSKQLDVAETYAGFAMTRLTPDEGGILHFAVPSELLEDCTEIFGPDWQQLVFWARGPKRIGGSAVPSNLAHFAAAPLLIGCVYGMPNDRVARLERPSDLTSQYMKTRAGGNASQHVFQGDEVQMQFQEKCRGWVWYQSMRYNREMGRRFLSPTGA</sequence>
<gene>
    <name evidence="1" type="ORF">B0H67DRAFT_595055</name>
</gene>